<dbReference type="EMBL" id="CAUYUJ010014229">
    <property type="protein sequence ID" value="CAK0838503.1"/>
    <property type="molecule type" value="Genomic_DNA"/>
</dbReference>
<keyword evidence="3" id="KW-1185">Reference proteome</keyword>
<evidence type="ECO:0000313" key="2">
    <source>
        <dbReference type="EMBL" id="CAK0838503.1"/>
    </source>
</evidence>
<feature type="compositionally biased region" description="Acidic residues" evidence="1">
    <location>
        <begin position="141"/>
        <end position="156"/>
    </location>
</feature>
<sequence>MPSSSGTLDLGSSEKKNASINGLYARRAADHDGHGAYEKVGADAAVRPRFLYFWREKSRWKIDNKIPSEKSGFAYLKVAGVASPANAGPDCQWHVCDDKGEGYSKDPGVRCLEVAPRPGASAGEARPAPPASQDVSSSDDSSSDDGGDQTSGDDESSSASGSEQPAQKGATALAAGRQPGGAVRRRACAKMLVRSGLRCVCHFRPVRDCPGRPTGP</sequence>
<comment type="caution">
    <text evidence="2">The sequence shown here is derived from an EMBL/GenBank/DDBJ whole genome shotgun (WGS) entry which is preliminary data.</text>
</comment>
<reference evidence="2" key="1">
    <citation type="submission" date="2023-10" db="EMBL/GenBank/DDBJ databases">
        <authorList>
            <person name="Chen Y."/>
            <person name="Shah S."/>
            <person name="Dougan E. K."/>
            <person name="Thang M."/>
            <person name="Chan C."/>
        </authorList>
    </citation>
    <scope>NUCLEOTIDE SEQUENCE [LARGE SCALE GENOMIC DNA]</scope>
</reference>
<protein>
    <submittedName>
        <fullName evidence="2">Uncharacterized protein</fullName>
    </submittedName>
</protein>
<evidence type="ECO:0000313" key="3">
    <source>
        <dbReference type="Proteomes" id="UP001189429"/>
    </source>
</evidence>
<organism evidence="2 3">
    <name type="scientific">Prorocentrum cordatum</name>
    <dbReference type="NCBI Taxonomy" id="2364126"/>
    <lineage>
        <taxon>Eukaryota</taxon>
        <taxon>Sar</taxon>
        <taxon>Alveolata</taxon>
        <taxon>Dinophyceae</taxon>
        <taxon>Prorocentrales</taxon>
        <taxon>Prorocentraceae</taxon>
        <taxon>Prorocentrum</taxon>
    </lineage>
</organism>
<gene>
    <name evidence="2" type="ORF">PCOR1329_LOCUS34444</name>
</gene>
<evidence type="ECO:0000256" key="1">
    <source>
        <dbReference type="SAM" id="MobiDB-lite"/>
    </source>
</evidence>
<dbReference type="Proteomes" id="UP001189429">
    <property type="component" value="Unassembled WGS sequence"/>
</dbReference>
<name>A0ABN9T0P5_9DINO</name>
<feature type="compositionally biased region" description="Low complexity" evidence="1">
    <location>
        <begin position="157"/>
        <end position="167"/>
    </location>
</feature>
<proteinExistence type="predicted"/>
<feature type="region of interest" description="Disordered" evidence="1">
    <location>
        <begin position="114"/>
        <end position="184"/>
    </location>
</feature>
<accession>A0ABN9T0P5</accession>